<dbReference type="RefSeq" id="WP_224122721.1">
    <property type="nucleotide sequence ID" value="NZ_JAIQZJ010000004.1"/>
</dbReference>
<sequence length="146" mass="16435">MSERDSRYDVDLGQLLRDRHEHLRTELVATPWHSYETLAEVRGTSLDATRYAVHKAAQQHQLLLVPVEETVVVPAFQLDADGAVRTELLPVLELLLGAGMDTWRAWAWLTQPAALTLGRAPEEALTDPEMTDLVRHAAVRLAEHVR</sequence>
<dbReference type="EMBL" id="JAIQZJ010000004">
    <property type="protein sequence ID" value="MBZ5738349.1"/>
    <property type="molecule type" value="Genomic_DNA"/>
</dbReference>
<name>A0ABS7UBI4_9ACTN</name>
<evidence type="ECO:0000313" key="1">
    <source>
        <dbReference type="EMBL" id="MBZ5738349.1"/>
    </source>
</evidence>
<gene>
    <name evidence="1" type="ORF">K8U61_09260</name>
</gene>
<evidence type="ECO:0008006" key="3">
    <source>
        <dbReference type="Google" id="ProtNLM"/>
    </source>
</evidence>
<dbReference type="Proteomes" id="UP000780875">
    <property type="component" value="Unassembled WGS sequence"/>
</dbReference>
<protein>
    <recommendedName>
        <fullName evidence="3">DUF2384 domain-containing protein</fullName>
    </recommendedName>
</protein>
<accession>A0ABS7UBI4</accession>
<keyword evidence="2" id="KW-1185">Reference proteome</keyword>
<reference evidence="1 2" key="1">
    <citation type="submission" date="2021-09" db="EMBL/GenBank/DDBJ databases">
        <title>Whole genome sequence of Nocardioides sp. GBK3QG-3.</title>
        <authorList>
            <person name="Tuo L."/>
        </authorList>
    </citation>
    <scope>NUCLEOTIDE SEQUENCE [LARGE SCALE GENOMIC DNA]</scope>
    <source>
        <strain evidence="1 2">GBK3QG-3</strain>
    </source>
</reference>
<evidence type="ECO:0000313" key="2">
    <source>
        <dbReference type="Proteomes" id="UP000780875"/>
    </source>
</evidence>
<organism evidence="1 2">
    <name type="scientific">Nocardioides mangrovi</name>
    <dbReference type="NCBI Taxonomy" id="2874580"/>
    <lineage>
        <taxon>Bacteria</taxon>
        <taxon>Bacillati</taxon>
        <taxon>Actinomycetota</taxon>
        <taxon>Actinomycetes</taxon>
        <taxon>Propionibacteriales</taxon>
        <taxon>Nocardioidaceae</taxon>
        <taxon>Nocardioides</taxon>
    </lineage>
</organism>
<comment type="caution">
    <text evidence="1">The sequence shown here is derived from an EMBL/GenBank/DDBJ whole genome shotgun (WGS) entry which is preliminary data.</text>
</comment>
<proteinExistence type="predicted"/>